<dbReference type="CDD" id="cd06579">
    <property type="entry name" value="TM_PBP1_transp_AraH_like"/>
    <property type="match status" value="1"/>
</dbReference>
<feature type="transmembrane region" description="Helical" evidence="6">
    <location>
        <begin position="219"/>
        <end position="240"/>
    </location>
</feature>
<dbReference type="PANTHER" id="PTHR32196">
    <property type="entry name" value="ABC TRANSPORTER PERMEASE PROTEIN YPHD-RELATED-RELATED"/>
    <property type="match status" value="1"/>
</dbReference>
<feature type="transmembrane region" description="Helical" evidence="6">
    <location>
        <begin position="131"/>
        <end position="150"/>
    </location>
</feature>
<dbReference type="EMBL" id="JBHRTR010000011">
    <property type="protein sequence ID" value="MFC3226375.1"/>
    <property type="molecule type" value="Genomic_DNA"/>
</dbReference>
<organism evidence="7 8">
    <name type="scientific">Marinibaculum pumilum</name>
    <dbReference type="NCBI Taxonomy" id="1766165"/>
    <lineage>
        <taxon>Bacteria</taxon>
        <taxon>Pseudomonadati</taxon>
        <taxon>Pseudomonadota</taxon>
        <taxon>Alphaproteobacteria</taxon>
        <taxon>Rhodospirillales</taxon>
        <taxon>Rhodospirillaceae</taxon>
        <taxon>Marinibaculum</taxon>
    </lineage>
</organism>
<evidence type="ECO:0000313" key="7">
    <source>
        <dbReference type="EMBL" id="MFC3226375.1"/>
    </source>
</evidence>
<keyword evidence="2" id="KW-1003">Cell membrane</keyword>
<evidence type="ECO:0000256" key="1">
    <source>
        <dbReference type="ARBA" id="ARBA00004651"/>
    </source>
</evidence>
<keyword evidence="8" id="KW-1185">Reference proteome</keyword>
<evidence type="ECO:0000256" key="5">
    <source>
        <dbReference type="ARBA" id="ARBA00023136"/>
    </source>
</evidence>
<comment type="subcellular location">
    <subcellularLocation>
        <location evidence="1">Cell membrane</location>
        <topology evidence="1">Multi-pass membrane protein</topology>
    </subcellularLocation>
</comment>
<comment type="caution">
    <text evidence="7">The sequence shown here is derived from an EMBL/GenBank/DDBJ whole genome shotgun (WGS) entry which is preliminary data.</text>
</comment>
<proteinExistence type="predicted"/>
<sequence>MALAGRSGAAAPLAVLRRLDLSVTGIWILLAVVIALAAIGLPQFREPENLANIVRQSTVLGMLAIGQTFVILAGLIDLSVGMATGLVVVLTCALVDGEAAMTLPVAILMLLLGAGIGAVNGLLANLFRIHPLILTFGMLFILQGAIFTYADRSVGRASEPLQTLANGDILGIPIAGIAVLVVLAGAHLLITRTRFGHHLVAVGGHAENARRAGVNVARIRFLAFTLSGLSAGLAGLILAGRLGTGYPLAGTGLELDAIVAVVLGGTALSGGRGSVIRSVAGVLVLSLASNLLNLLEVSAFVQTFTKGLIVVAVILANQPRRAAAS</sequence>
<gene>
    <name evidence="7" type="ORF">ACFOGJ_03995</name>
</gene>
<feature type="transmembrane region" description="Helical" evidence="6">
    <location>
        <begin position="170"/>
        <end position="190"/>
    </location>
</feature>
<evidence type="ECO:0000256" key="4">
    <source>
        <dbReference type="ARBA" id="ARBA00022989"/>
    </source>
</evidence>
<feature type="transmembrane region" description="Helical" evidence="6">
    <location>
        <begin position="299"/>
        <end position="316"/>
    </location>
</feature>
<accession>A0ABV7KVN5</accession>
<keyword evidence="5 6" id="KW-0472">Membrane</keyword>
<keyword evidence="4 6" id="KW-1133">Transmembrane helix</keyword>
<keyword evidence="3 6" id="KW-0812">Transmembrane</keyword>
<dbReference type="Proteomes" id="UP001595528">
    <property type="component" value="Unassembled WGS sequence"/>
</dbReference>
<feature type="transmembrane region" description="Helical" evidence="6">
    <location>
        <begin position="21"/>
        <end position="41"/>
    </location>
</feature>
<evidence type="ECO:0000256" key="6">
    <source>
        <dbReference type="SAM" id="Phobius"/>
    </source>
</evidence>
<evidence type="ECO:0000313" key="8">
    <source>
        <dbReference type="Proteomes" id="UP001595528"/>
    </source>
</evidence>
<evidence type="ECO:0000256" key="2">
    <source>
        <dbReference type="ARBA" id="ARBA00022475"/>
    </source>
</evidence>
<reference evidence="8" key="1">
    <citation type="journal article" date="2019" name="Int. J. Syst. Evol. Microbiol.">
        <title>The Global Catalogue of Microorganisms (GCM) 10K type strain sequencing project: providing services to taxonomists for standard genome sequencing and annotation.</title>
        <authorList>
            <consortium name="The Broad Institute Genomics Platform"/>
            <consortium name="The Broad Institute Genome Sequencing Center for Infectious Disease"/>
            <person name="Wu L."/>
            <person name="Ma J."/>
        </authorList>
    </citation>
    <scope>NUCLEOTIDE SEQUENCE [LARGE SCALE GENOMIC DNA]</scope>
    <source>
        <strain evidence="8">KCTC 42964</strain>
    </source>
</reference>
<dbReference type="Pfam" id="PF02653">
    <property type="entry name" value="BPD_transp_2"/>
    <property type="match status" value="1"/>
</dbReference>
<dbReference type="RefSeq" id="WP_379898318.1">
    <property type="nucleotide sequence ID" value="NZ_JBHRTR010000011.1"/>
</dbReference>
<feature type="transmembrane region" description="Helical" evidence="6">
    <location>
        <begin position="62"/>
        <end position="89"/>
    </location>
</feature>
<protein>
    <submittedName>
        <fullName evidence="7">ABC transporter permease</fullName>
    </submittedName>
</protein>
<evidence type="ECO:0000256" key="3">
    <source>
        <dbReference type="ARBA" id="ARBA00022692"/>
    </source>
</evidence>
<dbReference type="InterPro" id="IPR001851">
    <property type="entry name" value="ABC_transp_permease"/>
</dbReference>
<name>A0ABV7KVN5_9PROT</name>
<feature type="transmembrane region" description="Helical" evidence="6">
    <location>
        <begin position="101"/>
        <end position="124"/>
    </location>
</feature>